<name>N1QM26_SPHMS</name>
<proteinExistence type="predicted"/>
<dbReference type="InterPro" id="IPR043750">
    <property type="entry name" value="DUF5695"/>
</dbReference>
<dbReference type="EMBL" id="KB456260">
    <property type="protein sequence ID" value="EMF16364.1"/>
    <property type="molecule type" value="Genomic_DNA"/>
</dbReference>
<dbReference type="OMA" id="SEMPWDS"/>
<dbReference type="Proteomes" id="UP000016931">
    <property type="component" value="Unassembled WGS sequence"/>
</dbReference>
<evidence type="ECO:0000313" key="1">
    <source>
        <dbReference type="EMBL" id="EMF16364.1"/>
    </source>
</evidence>
<reference evidence="1 2" key="1">
    <citation type="journal article" date="2012" name="PLoS Pathog.">
        <title>Diverse lifestyles and strategies of plant pathogenesis encoded in the genomes of eighteen Dothideomycetes fungi.</title>
        <authorList>
            <person name="Ohm R.A."/>
            <person name="Feau N."/>
            <person name="Henrissat B."/>
            <person name="Schoch C.L."/>
            <person name="Horwitz B.A."/>
            <person name="Barry K.W."/>
            <person name="Condon B.J."/>
            <person name="Copeland A.C."/>
            <person name="Dhillon B."/>
            <person name="Glaser F."/>
            <person name="Hesse C.N."/>
            <person name="Kosti I."/>
            <person name="LaButti K."/>
            <person name="Lindquist E.A."/>
            <person name="Lucas S."/>
            <person name="Salamov A.A."/>
            <person name="Bradshaw R.E."/>
            <person name="Ciuffetti L."/>
            <person name="Hamelin R.C."/>
            <person name="Kema G.H.J."/>
            <person name="Lawrence C."/>
            <person name="Scott J.A."/>
            <person name="Spatafora J.W."/>
            <person name="Turgeon B.G."/>
            <person name="de Wit P.J.G.M."/>
            <person name="Zhong S."/>
            <person name="Goodwin S.B."/>
            <person name="Grigoriev I.V."/>
        </authorList>
    </citation>
    <scope>NUCLEOTIDE SEQUENCE [LARGE SCALE GENOMIC DNA]</scope>
    <source>
        <strain evidence="1 2">SO2202</strain>
    </source>
</reference>
<protein>
    <recommendedName>
        <fullName evidence="3">Glycoside hydrolase family 43 protein</fullName>
    </recommendedName>
</protein>
<accession>N1QM26</accession>
<dbReference type="eggNOG" id="ENOG502RMX9">
    <property type="taxonomic scope" value="Eukaryota"/>
</dbReference>
<dbReference type="HOGENOM" id="CLU_015362_0_0_1"/>
<dbReference type="OrthoDB" id="2730619at2759"/>
<dbReference type="STRING" id="692275.N1QM26"/>
<organism evidence="1 2">
    <name type="scientific">Sphaerulina musiva (strain SO2202)</name>
    <name type="common">Poplar stem canker fungus</name>
    <name type="synonym">Septoria musiva</name>
    <dbReference type="NCBI Taxonomy" id="692275"/>
    <lineage>
        <taxon>Eukaryota</taxon>
        <taxon>Fungi</taxon>
        <taxon>Dikarya</taxon>
        <taxon>Ascomycota</taxon>
        <taxon>Pezizomycotina</taxon>
        <taxon>Dothideomycetes</taxon>
        <taxon>Dothideomycetidae</taxon>
        <taxon>Mycosphaerellales</taxon>
        <taxon>Mycosphaerellaceae</taxon>
        <taxon>Sphaerulina</taxon>
    </lineage>
</organism>
<dbReference type="GeneID" id="27905006"/>
<keyword evidence="2" id="KW-1185">Reference proteome</keyword>
<evidence type="ECO:0008006" key="3">
    <source>
        <dbReference type="Google" id="ProtNLM"/>
    </source>
</evidence>
<dbReference type="RefSeq" id="XP_016764485.1">
    <property type="nucleotide sequence ID" value="XM_016907869.1"/>
</dbReference>
<gene>
    <name evidence="1" type="ORF">SEPMUDRAFT_159845</name>
</gene>
<dbReference type="AlphaFoldDB" id="N1QM26"/>
<evidence type="ECO:0000313" key="2">
    <source>
        <dbReference type="Proteomes" id="UP000016931"/>
    </source>
</evidence>
<dbReference type="Pfam" id="PF18951">
    <property type="entry name" value="DUF5695"/>
    <property type="match status" value="1"/>
</dbReference>
<sequence>MLAADGEIRQGLPMSYLEFKTRYTSNLQSYMLESDISTRDLSARARRQCSISTEPATRSRTPTRLQISNSRHGRSLFLSTNNWQGTFAADSGVLRSLQPATDSSFDFSPADYFDRRNDVGNYHTGDLTVRWREQGQSVWNEIDTAAARDVKPVSLSATAEDVLLTSYFDFTQELNITRNWIVKDEDLVLQVTIANTAPTARIELGAFGFPLEFNNIFTNRTADDTTAKCVLLDPYIGLDAGYVQATRLTGTGPNLVITPYGTHSRFEAWRFLHETKEQSTGYATQTFEGIYSWQVLSKAYAETEWNATEPWNRPTSVMLEPAESVSFGLRFSVSPTVHEIEDVVSSKGVPLAIGIPGYVLPTDWNGKLFLLSESPVSSIMVDPPGSLQLTEYMAKDPTWKAYHVNAKDGSYGRVRVSIHYEDGREQSVHYYVTDTTTATSAKLANFLVTKQWYTNTSDPFHRAPGLISYDYEKQQHVLQDARAWIAGMSDEGGAGSFEAAAMKIAVHPDVETVAKLELMVQNTVWGNLQNKEDGGTNDTSKYAVKRSLFYHDPQALPDYAYDPTINFNTWAAWNKTEASQVWRSFNYVHVSVLYWALYHAELISPGVLTLQNSTWYLQQSFSTIIASQRDFVEFRHLGQVGESIWLSILQALETEKNFEREFKILREAMQKRQMNWSEQSEPFGSEMSWDSTGQEGVYFWSKYFNSTPLTTKTLSRIRGYTPTLAHWGYNGNARRYWDFLYAGRIPRIERMLHHYGSSLNSLPMIDAFLHSNPPPTSNTSNVATPTTPAAQSFHDLRIGYGGHMGVLTNIHRDGFGSMGFHAWPETLAWDGYSGDFGAGYLGHVVGSVCVLVNHERWGWLGFGGNVEEIQEGDEKGGGGEGGGIVGVGVKVKVQPKDTVRRKIYVAPMGAKIEISAGVIREFVYYHHHTPTKEHKNKLIVEFDLVTGENASQAILKVEDTLGMGIKLKTRGLRNVRGGGYLVDLPGWVEIGLLDGRLICRLVR</sequence>